<organism evidence="4 5">
    <name type="scientific">Paenibacillus mangrovi</name>
    <dbReference type="NCBI Taxonomy" id="2931978"/>
    <lineage>
        <taxon>Bacteria</taxon>
        <taxon>Bacillati</taxon>
        <taxon>Bacillota</taxon>
        <taxon>Bacilli</taxon>
        <taxon>Bacillales</taxon>
        <taxon>Paenibacillaceae</taxon>
        <taxon>Paenibacillus</taxon>
    </lineage>
</organism>
<sequence length="606" mass="69143">MMSLLTDLFIWIITTSAMACVLVLFIFIAKILLKDKLKPSWSYLLWTLLILRLMLPWTPESSFSVFNILPIEKQESTNDRGHTFEPNEPAVANSLVTAVQPTDSALHNDNESDSLVNKSEEFPKSISTLQILSLVWLIGVVTLLGFILVANIRLAAKLNREPSIEDQTIRAVFEQCKNELKLKRYIVLVETNHVSSPTLFGAIKPKILLPRSVMNALNVSQLRHVFLHEMSHIKRNDIAMNWLMNVLLTLHWFNPLLWYAYRKMRDDQEIACDSLALTRINPEETKDYALTIIRLLESFSNPIRLAGAASISSNKKELKRRVVMIASFSMNTKKWSLLGLMVMLLISGCALTDAKSNDNPREVKPSVVNPDFPVPNDAELTKGEAKNPNIKSYAKYIWNEADEIKSIPDHFLREIEASGWNEKKTEQMGAMRVFEKNGTIIWVTTHNGFITLSELKKVTNAESNDNQQGSDTKPNEMLSAKEQEVYNNFQKDLNEQHLNGLEPISIAKLYVQAKLDNKYDVEYALYTDREGFVQWTKEDDEKIPDSDRGTEEQVLSTFKNIESGEFVQTSDFEGYIEYQSNSGSKSNFQMIKDDDGIWNVSFQPIQ</sequence>
<feature type="transmembrane region" description="Helical" evidence="2">
    <location>
        <begin position="129"/>
        <end position="150"/>
    </location>
</feature>
<feature type="region of interest" description="Disordered" evidence="1">
    <location>
        <begin position="357"/>
        <end position="383"/>
    </location>
</feature>
<keyword evidence="2" id="KW-0472">Membrane</keyword>
<evidence type="ECO:0000259" key="3">
    <source>
        <dbReference type="Pfam" id="PF05569"/>
    </source>
</evidence>
<evidence type="ECO:0000313" key="4">
    <source>
        <dbReference type="EMBL" id="MCJ8013080.1"/>
    </source>
</evidence>
<accession>A0A9X2B3L6</accession>
<keyword evidence="2" id="KW-0812">Transmembrane</keyword>
<feature type="transmembrane region" description="Helical" evidence="2">
    <location>
        <begin position="12"/>
        <end position="33"/>
    </location>
</feature>
<proteinExistence type="predicted"/>
<reference evidence="4" key="1">
    <citation type="submission" date="2022-04" db="EMBL/GenBank/DDBJ databases">
        <title>Paenibacillus mangrovi sp. nov., a novel endophytic bacterium isolated from bark of Kandelia candel.</title>
        <authorList>
            <person name="Tuo L."/>
        </authorList>
    </citation>
    <scope>NUCLEOTIDE SEQUENCE</scope>
    <source>
        <strain evidence="4">KQZ6P-2</strain>
    </source>
</reference>
<feature type="transmembrane region" description="Helical" evidence="2">
    <location>
        <begin position="40"/>
        <end position="57"/>
    </location>
</feature>
<dbReference type="Proteomes" id="UP001139347">
    <property type="component" value="Unassembled WGS sequence"/>
</dbReference>
<keyword evidence="2" id="KW-1133">Transmembrane helix</keyword>
<name>A0A9X2B3L6_9BACL</name>
<dbReference type="Pfam" id="PF05569">
    <property type="entry name" value="Peptidase_M56"/>
    <property type="match status" value="1"/>
</dbReference>
<gene>
    <name evidence="4" type="ORF">MUG84_15190</name>
</gene>
<dbReference type="RefSeq" id="WP_244726115.1">
    <property type="nucleotide sequence ID" value="NZ_JALIRP010000006.1"/>
</dbReference>
<dbReference type="InterPro" id="IPR052173">
    <property type="entry name" value="Beta-lactam_resp_regulator"/>
</dbReference>
<protein>
    <submittedName>
        <fullName evidence="4">M56 family metallopeptidase</fullName>
    </submittedName>
</protein>
<dbReference type="CDD" id="cd07341">
    <property type="entry name" value="M56_BlaR1_MecR1_like"/>
    <property type="match status" value="1"/>
</dbReference>
<feature type="domain" description="Peptidase M56" evidence="3">
    <location>
        <begin position="13"/>
        <end position="325"/>
    </location>
</feature>
<dbReference type="InterPro" id="IPR008756">
    <property type="entry name" value="Peptidase_M56"/>
</dbReference>
<evidence type="ECO:0000313" key="5">
    <source>
        <dbReference type="Proteomes" id="UP001139347"/>
    </source>
</evidence>
<dbReference type="EMBL" id="JALIRP010000006">
    <property type="protein sequence ID" value="MCJ8013080.1"/>
    <property type="molecule type" value="Genomic_DNA"/>
</dbReference>
<evidence type="ECO:0000256" key="2">
    <source>
        <dbReference type="SAM" id="Phobius"/>
    </source>
</evidence>
<keyword evidence="5" id="KW-1185">Reference proteome</keyword>
<dbReference type="Gene3D" id="3.30.2010.10">
    <property type="entry name" value="Metalloproteases ('zincins'), catalytic domain"/>
    <property type="match status" value="1"/>
</dbReference>
<evidence type="ECO:0000256" key="1">
    <source>
        <dbReference type="SAM" id="MobiDB-lite"/>
    </source>
</evidence>
<feature type="transmembrane region" description="Helical" evidence="2">
    <location>
        <begin position="242"/>
        <end position="261"/>
    </location>
</feature>
<dbReference type="PANTHER" id="PTHR34978:SF3">
    <property type="entry name" value="SLR0241 PROTEIN"/>
    <property type="match status" value="1"/>
</dbReference>
<dbReference type="PANTHER" id="PTHR34978">
    <property type="entry name" value="POSSIBLE SENSOR-TRANSDUCER PROTEIN BLAR"/>
    <property type="match status" value="1"/>
</dbReference>
<comment type="caution">
    <text evidence="4">The sequence shown here is derived from an EMBL/GenBank/DDBJ whole genome shotgun (WGS) entry which is preliminary data.</text>
</comment>
<dbReference type="AlphaFoldDB" id="A0A9X2B3L6"/>